<reference evidence="1 2" key="1">
    <citation type="submission" date="2020-08" db="EMBL/GenBank/DDBJ databases">
        <title>Genomic Encyclopedia of Type Strains, Phase IV (KMG-V): Genome sequencing to study the core and pangenomes of soil and plant-associated prokaryotes.</title>
        <authorList>
            <person name="Whitman W."/>
        </authorList>
    </citation>
    <scope>NUCLEOTIDE SEQUENCE [LARGE SCALE GENOMIC DNA]</scope>
    <source>
        <strain evidence="1 2">SEMIA 4060</strain>
    </source>
</reference>
<dbReference type="RefSeq" id="WP_184705935.1">
    <property type="nucleotide sequence ID" value="NZ_JACHBG010000007.1"/>
</dbReference>
<accession>A0A7X0IS67</accession>
<proteinExistence type="predicted"/>
<evidence type="ECO:0000313" key="1">
    <source>
        <dbReference type="EMBL" id="MBB6486199.1"/>
    </source>
</evidence>
<organism evidence="1 2">
    <name type="scientific">Rhizobium lusitanum</name>
    <dbReference type="NCBI Taxonomy" id="293958"/>
    <lineage>
        <taxon>Bacteria</taxon>
        <taxon>Pseudomonadati</taxon>
        <taxon>Pseudomonadota</taxon>
        <taxon>Alphaproteobacteria</taxon>
        <taxon>Hyphomicrobiales</taxon>
        <taxon>Rhizobiaceae</taxon>
        <taxon>Rhizobium/Agrobacterium group</taxon>
        <taxon>Rhizobium</taxon>
    </lineage>
</organism>
<protein>
    <submittedName>
        <fullName evidence="1">Uncharacterized protein</fullName>
    </submittedName>
</protein>
<gene>
    <name evidence="1" type="ORF">GGD46_003494</name>
</gene>
<dbReference type="EMBL" id="JACHBG010000007">
    <property type="protein sequence ID" value="MBB6486199.1"/>
    <property type="molecule type" value="Genomic_DNA"/>
</dbReference>
<comment type="caution">
    <text evidence="1">The sequence shown here is derived from an EMBL/GenBank/DDBJ whole genome shotgun (WGS) entry which is preliminary data.</text>
</comment>
<sequence>MIIRQIGNCRKHFALRPSGGYRRADQIAKGRMKRVLTADVPVGIVIGHEWSRNIGHD</sequence>
<name>A0A7X0IS67_9HYPH</name>
<evidence type="ECO:0000313" key="2">
    <source>
        <dbReference type="Proteomes" id="UP000565576"/>
    </source>
</evidence>
<dbReference type="AlphaFoldDB" id="A0A7X0IS67"/>
<dbReference type="Proteomes" id="UP000565576">
    <property type="component" value="Unassembled WGS sequence"/>
</dbReference>